<dbReference type="RefSeq" id="WP_126048485.1">
    <property type="nucleotide sequence ID" value="NZ_QYTV02000002.1"/>
</dbReference>
<dbReference type="AlphaFoldDB" id="A0A429Y482"/>
<reference evidence="1" key="1">
    <citation type="submission" date="2018-12" db="EMBL/GenBank/DDBJ databases">
        <authorList>
            <person name="Sun L."/>
            <person name="Chen Z."/>
        </authorList>
    </citation>
    <scope>NUCLEOTIDE SEQUENCE [LARGE SCALE GENOMIC DNA]</scope>
    <source>
        <strain evidence="1">3-2-2</strain>
    </source>
</reference>
<keyword evidence="2" id="KW-1185">Reference proteome</keyword>
<evidence type="ECO:0000313" key="1">
    <source>
        <dbReference type="EMBL" id="RST76211.1"/>
    </source>
</evidence>
<protein>
    <submittedName>
        <fullName evidence="1">Uncharacterized protein</fullName>
    </submittedName>
</protein>
<dbReference type="OrthoDB" id="2737285at2"/>
<organism evidence="1 2">
    <name type="scientific">Siminovitchia acidinfaciens</name>
    <dbReference type="NCBI Taxonomy" id="2321395"/>
    <lineage>
        <taxon>Bacteria</taxon>
        <taxon>Bacillati</taxon>
        <taxon>Bacillota</taxon>
        <taxon>Bacilli</taxon>
        <taxon>Bacillales</taxon>
        <taxon>Bacillaceae</taxon>
        <taxon>Siminovitchia</taxon>
    </lineage>
</organism>
<sequence>MDGNLIKLSSFFYNKQNIPVTKNKVKLLIQEGYLKIFQINNDVYFNRDEVMKIVHIEKELSENYLSTDNFLQIVCKSSSTTSYRKHLSEILSKCNKVYKIKTTNYRNSLYFAKSDVEKFLDNVYTKNELINKLSINIYIYENIVNTKKIKVIRFSKNTEYIPKSDLTKLEDLSKCFSSREWKAKWVKGTSIIKSSIFSKLVKSNETLYKLCLENSINHFKNHEKVLYVDYHSLSSFYRKHQNLSNNYYTLTEIRKLFGMHKSSLTNLKSTFVANLFIMCEKLDIKYFKTGQQLLGDKTYFKKEHINDFLINYISNKEVVNQYNITFHQLNFLINHHNIDQIDLHKRLRLYKQKDIIEMFNKDETWLFLGKKDKFYSLKQTFKLLQISDSELITIRKETKLSFYYFHNTTYYYKEEIINLLKLKQYITENYVPSSLVFETLGEHYFRYFKNRKKPTGIERYAFNTDSPTFLLFPKSEYEKLLKQKQHQELLDSISYNDPLSAYYELLKINNIKFHEKSPITQRYWFDYCTDSILYNNKAKETISYFINSIVKCTKLLSEFIADSELHLKSSNEINFGLLNSYIPINHRNIMIPFINKLYYLLIKDNIKSSFQVNKIKNSLNNTRTLNQDMSIYDYITFKQVYSYANNLNHRETAINDGLHRINSPSTKQSNEYAYSWLYILLHLNNAWRHRDICNIKMINISFLNINSLAEFFNKDLTNDEVNKIINLLLTKEYIVSKTKSTNNFFISDDIKVAVANAYVICHLINQHCYPTLENIINFNNKQNNFLDNHNNSFFKEFPKEFKFKNRKMNRTLLTIMYTLLKKEKHSGAALNIAQRLRSHRNKESTNKYIKIPDEDINKLSINLFNRGIFGYIPKILSEIFFGSTNDLPKETNNILRLKSVFKDVYNIEATAGFLNSVIKQKESIIQLFINQGSKKAFETLNKLQKNFLPGKDENFQCIVSEKGCINTGLDCKNCVYSVPNFYATANIVSSVTITLEQFKNYFSNTNLEIEKIKQVNLLFMELDILDDAVNKFGEDVVLGFFEGSKQGYLKLLDLLSDIDSEKPIHEYATYTPKGVE</sequence>
<gene>
    <name evidence="1" type="ORF">D4T97_005375</name>
</gene>
<name>A0A429Y482_9BACI</name>
<evidence type="ECO:0000313" key="2">
    <source>
        <dbReference type="Proteomes" id="UP000287156"/>
    </source>
</evidence>
<comment type="caution">
    <text evidence="1">The sequence shown here is derived from an EMBL/GenBank/DDBJ whole genome shotgun (WGS) entry which is preliminary data.</text>
</comment>
<proteinExistence type="predicted"/>
<accession>A0A429Y482</accession>
<dbReference type="Proteomes" id="UP000287156">
    <property type="component" value="Unassembled WGS sequence"/>
</dbReference>
<dbReference type="EMBL" id="QYTV02000002">
    <property type="protein sequence ID" value="RST76211.1"/>
    <property type="molecule type" value="Genomic_DNA"/>
</dbReference>